<comment type="caution">
    <text evidence="2">The sequence shown here is derived from an EMBL/GenBank/DDBJ whole genome shotgun (WGS) entry which is preliminary data.</text>
</comment>
<keyword evidence="3" id="KW-1185">Reference proteome</keyword>
<dbReference type="KEGG" id="ota:OT_ostta01g04690"/>
<evidence type="ECO:0000313" key="2">
    <source>
        <dbReference type="EMBL" id="CEF96800.1"/>
    </source>
</evidence>
<protein>
    <submittedName>
        <fullName evidence="2">Unnamed product</fullName>
    </submittedName>
</protein>
<feature type="compositionally biased region" description="Basic and acidic residues" evidence="1">
    <location>
        <begin position="129"/>
        <end position="143"/>
    </location>
</feature>
<accession>A0A090LY53</accession>
<name>A0A090LY53_OSTTA</name>
<proteinExistence type="predicted"/>
<feature type="compositionally biased region" description="Basic and acidic residues" evidence="1">
    <location>
        <begin position="22"/>
        <end position="41"/>
    </location>
</feature>
<dbReference type="AlphaFoldDB" id="A0A090LY53"/>
<evidence type="ECO:0000256" key="1">
    <source>
        <dbReference type="SAM" id="MobiDB-lite"/>
    </source>
</evidence>
<dbReference type="RefSeq" id="XP_003074527.2">
    <property type="nucleotide sequence ID" value="XM_003074480.2"/>
</dbReference>
<feature type="compositionally biased region" description="Basic and acidic residues" evidence="1">
    <location>
        <begin position="1"/>
        <end position="10"/>
    </location>
</feature>
<gene>
    <name evidence="2" type="ORF">OT_ostta01g04690</name>
</gene>
<dbReference type="GeneID" id="9834625"/>
<dbReference type="EMBL" id="CAID01000001">
    <property type="protein sequence ID" value="CEF96800.1"/>
    <property type="molecule type" value="Genomic_DNA"/>
</dbReference>
<sequence>MTLTRAREGAFDGSDEASENEGTSREVVEKMRTHRGEERRHGGSMMLQLLDNLGELRLDGDGLGEPAMVFLYTEDGVEQVVNSHSGVGRQSAIGRLREKAVAHDGDSENEGAAGSLRSETGHFFSTELENSRDESKRVDEDSK</sequence>
<reference evidence="2 3" key="2">
    <citation type="journal article" date="2014" name="BMC Genomics">
        <title>An improved genome of the model marine alga Ostreococcus tauri unfolds by assessing Illumina de novo assemblies.</title>
        <authorList>
            <person name="Blanc-Mathieu R."/>
            <person name="Verhelst B."/>
            <person name="Derelle E."/>
            <person name="Rombauts S."/>
            <person name="Bouget F.Y."/>
            <person name="Carre I."/>
            <person name="Chateau A."/>
            <person name="Eyre-Walker A."/>
            <person name="Grimsley N."/>
            <person name="Moreau H."/>
            <person name="Piegu B."/>
            <person name="Rivals E."/>
            <person name="Schackwitz W."/>
            <person name="Van de Peer Y."/>
            <person name="Piganeau G."/>
        </authorList>
    </citation>
    <scope>NUCLEOTIDE SEQUENCE [LARGE SCALE GENOMIC DNA]</scope>
    <source>
        <strain evidence="3">OTTH 0595 / CCAP 157/2 / RCC745</strain>
    </source>
</reference>
<organism evidence="2 3">
    <name type="scientific">Ostreococcus tauri</name>
    <name type="common">Marine green alga</name>
    <dbReference type="NCBI Taxonomy" id="70448"/>
    <lineage>
        <taxon>Eukaryota</taxon>
        <taxon>Viridiplantae</taxon>
        <taxon>Chlorophyta</taxon>
        <taxon>Mamiellophyceae</taxon>
        <taxon>Mamiellales</taxon>
        <taxon>Bathycoccaceae</taxon>
        <taxon>Ostreococcus</taxon>
    </lineage>
</organism>
<reference evidence="3" key="1">
    <citation type="journal article" date="2006" name="Proc. Natl. Acad. Sci. U.S.A.">
        <title>Genome analysis of the smallest free-living eukaryote Ostreococcus tauri unveils many unique features.</title>
        <authorList>
            <person name="Derelle E."/>
            <person name="Ferraz C."/>
            <person name="Rombauts S."/>
            <person name="Rouze P."/>
            <person name="Worden A.Z."/>
            <person name="Robbens S."/>
            <person name="Partensky F."/>
            <person name="Degroeve S."/>
            <person name="Echeynie S."/>
            <person name="Cooke R."/>
            <person name="Saeys Y."/>
            <person name="Wuyts J."/>
            <person name="Jabbari K."/>
            <person name="Bowler C."/>
            <person name="Panaud O."/>
            <person name="Piegu B."/>
            <person name="Ball S.G."/>
            <person name="Ral J.-P."/>
            <person name="Bouget F.-Y."/>
            <person name="Piganeau G."/>
            <person name="De Baets B."/>
            <person name="Picard A."/>
            <person name="Delseny M."/>
            <person name="Demaille J."/>
            <person name="Van de Peer Y."/>
            <person name="Moreau H."/>
        </authorList>
    </citation>
    <scope>NUCLEOTIDE SEQUENCE [LARGE SCALE GENOMIC DNA]</scope>
    <source>
        <strain evidence="3">OTTH 0595 / CCAP 157/2 / RCC745</strain>
    </source>
</reference>
<feature type="region of interest" description="Disordered" evidence="1">
    <location>
        <begin position="100"/>
        <end position="143"/>
    </location>
</feature>
<feature type="region of interest" description="Disordered" evidence="1">
    <location>
        <begin position="1"/>
        <end position="43"/>
    </location>
</feature>
<dbReference type="Proteomes" id="UP000009170">
    <property type="component" value="Unassembled WGS sequence"/>
</dbReference>
<evidence type="ECO:0000313" key="3">
    <source>
        <dbReference type="Proteomes" id="UP000009170"/>
    </source>
</evidence>
<dbReference type="InParanoid" id="A0A090LY53"/>